<evidence type="ECO:0000256" key="1">
    <source>
        <dbReference type="SAM" id="Phobius"/>
    </source>
</evidence>
<reference evidence="3" key="1">
    <citation type="submission" date="2017-08" db="EMBL/GenBank/DDBJ databases">
        <title>A dynamic microbial community with high functional redundancy inhabits the cold, oxic subseafloor aquifer.</title>
        <authorList>
            <person name="Tully B.J."/>
            <person name="Wheat C.G."/>
            <person name="Glazer B.T."/>
            <person name="Huber J.A."/>
        </authorList>
    </citation>
    <scope>NUCLEOTIDE SEQUENCE [LARGE SCALE GENOMIC DNA]</scope>
</reference>
<accession>A0A2A4T1R1</accession>
<evidence type="ECO:0000313" key="2">
    <source>
        <dbReference type="EMBL" id="PCI27261.1"/>
    </source>
</evidence>
<sequence length="59" mass="6903">MKIFIVILLFILFSIDASAFEIIEVTEDITFNFFFSLYFYMLLMLFGFFALIAILVSSI</sequence>
<dbReference type="EMBL" id="NVSR01000066">
    <property type="protein sequence ID" value="PCI27261.1"/>
    <property type="molecule type" value="Genomic_DNA"/>
</dbReference>
<keyword evidence="1" id="KW-0472">Membrane</keyword>
<keyword evidence="1" id="KW-0812">Transmembrane</keyword>
<comment type="caution">
    <text evidence="2">The sequence shown here is derived from an EMBL/GenBank/DDBJ whole genome shotgun (WGS) entry which is preliminary data.</text>
</comment>
<protein>
    <submittedName>
        <fullName evidence="2">Uncharacterized protein</fullName>
    </submittedName>
</protein>
<organism evidence="2 3">
    <name type="scientific">SAR324 cluster bacterium</name>
    <dbReference type="NCBI Taxonomy" id="2024889"/>
    <lineage>
        <taxon>Bacteria</taxon>
        <taxon>Deltaproteobacteria</taxon>
        <taxon>SAR324 cluster</taxon>
    </lineage>
</organism>
<dbReference type="Proteomes" id="UP000218113">
    <property type="component" value="Unassembled WGS sequence"/>
</dbReference>
<name>A0A2A4T1R1_9DELT</name>
<keyword evidence="1" id="KW-1133">Transmembrane helix</keyword>
<proteinExistence type="predicted"/>
<gene>
    <name evidence="2" type="ORF">COB67_08895</name>
</gene>
<evidence type="ECO:0000313" key="3">
    <source>
        <dbReference type="Proteomes" id="UP000218113"/>
    </source>
</evidence>
<feature type="transmembrane region" description="Helical" evidence="1">
    <location>
        <begin position="35"/>
        <end position="56"/>
    </location>
</feature>
<dbReference type="AlphaFoldDB" id="A0A2A4T1R1"/>